<proteinExistence type="inferred from homology"/>
<dbReference type="GO" id="GO:0000145">
    <property type="term" value="C:exocyst"/>
    <property type="evidence" value="ECO:0007669"/>
    <property type="project" value="InterPro"/>
</dbReference>
<accession>A0A834PVS6</accession>
<feature type="compositionally biased region" description="Basic residues" evidence="2">
    <location>
        <begin position="257"/>
        <end position="269"/>
    </location>
</feature>
<evidence type="ECO:0000256" key="1">
    <source>
        <dbReference type="ARBA" id="ARBA00009447"/>
    </source>
</evidence>
<gene>
    <name evidence="3" type="ORF">GHT09_002002</name>
</gene>
<dbReference type="InterPro" id="IPR042532">
    <property type="entry name" value="EXOC3/Sec6_C"/>
</dbReference>
<dbReference type="GO" id="GO:0051601">
    <property type="term" value="P:exocyst localization"/>
    <property type="evidence" value="ECO:0007669"/>
    <property type="project" value="TreeGrafter"/>
</dbReference>
<evidence type="ECO:0000313" key="3">
    <source>
        <dbReference type="EMBL" id="KAF7466720.1"/>
    </source>
</evidence>
<dbReference type="PANTHER" id="PTHR21292:SF14">
    <property type="entry name" value="EXOCYST COMPLEX COMPONENT 3-LIKE PROTEIN 4"/>
    <property type="match status" value="1"/>
</dbReference>
<dbReference type="GO" id="GO:0000149">
    <property type="term" value="F:SNARE binding"/>
    <property type="evidence" value="ECO:0007669"/>
    <property type="project" value="TreeGrafter"/>
</dbReference>
<name>A0A834PVS6_MARMO</name>
<organism evidence="3 4">
    <name type="scientific">Marmota monax</name>
    <name type="common">Woodchuck</name>
    <dbReference type="NCBI Taxonomy" id="9995"/>
    <lineage>
        <taxon>Eukaryota</taxon>
        <taxon>Metazoa</taxon>
        <taxon>Chordata</taxon>
        <taxon>Craniata</taxon>
        <taxon>Vertebrata</taxon>
        <taxon>Euteleostomi</taxon>
        <taxon>Mammalia</taxon>
        <taxon>Eutheria</taxon>
        <taxon>Euarchontoglires</taxon>
        <taxon>Glires</taxon>
        <taxon>Rodentia</taxon>
        <taxon>Sciuromorpha</taxon>
        <taxon>Sciuridae</taxon>
        <taxon>Xerinae</taxon>
        <taxon>Marmotini</taxon>
        <taxon>Marmota</taxon>
    </lineage>
</organism>
<dbReference type="InterPro" id="IPR010326">
    <property type="entry name" value="EXOC3/Sec6"/>
</dbReference>
<feature type="region of interest" description="Disordered" evidence="2">
    <location>
        <begin position="307"/>
        <end position="384"/>
    </location>
</feature>
<dbReference type="Proteomes" id="UP000662637">
    <property type="component" value="Unassembled WGS sequence"/>
</dbReference>
<evidence type="ECO:0000313" key="4">
    <source>
        <dbReference type="Proteomes" id="UP000662637"/>
    </source>
</evidence>
<dbReference type="GO" id="GO:0006887">
    <property type="term" value="P:exocytosis"/>
    <property type="evidence" value="ECO:0007669"/>
    <property type="project" value="InterPro"/>
</dbReference>
<dbReference type="Pfam" id="PF06046">
    <property type="entry name" value="Sec6"/>
    <property type="match status" value="1"/>
</dbReference>
<dbReference type="EMBL" id="WJEC01007835">
    <property type="protein sequence ID" value="KAF7466720.1"/>
    <property type="molecule type" value="Genomic_DNA"/>
</dbReference>
<feature type="region of interest" description="Disordered" evidence="2">
    <location>
        <begin position="247"/>
        <end position="280"/>
    </location>
</feature>
<dbReference type="PANTHER" id="PTHR21292">
    <property type="entry name" value="EXOCYST COMPLEX COMPONENT SEC6-RELATED"/>
    <property type="match status" value="1"/>
</dbReference>
<evidence type="ECO:0000256" key="2">
    <source>
        <dbReference type="SAM" id="MobiDB-lite"/>
    </source>
</evidence>
<reference evidence="3" key="1">
    <citation type="submission" date="2020-08" db="EMBL/GenBank/DDBJ databases">
        <authorList>
            <person name="Shumante A."/>
            <person name="Zimin A.V."/>
            <person name="Puiu D."/>
            <person name="Salzberg S.L."/>
        </authorList>
    </citation>
    <scope>NUCLEOTIDE SEQUENCE</scope>
    <source>
        <strain evidence="3">WC2-LM</strain>
        <tissue evidence="3">Liver</tissue>
    </source>
</reference>
<comment type="similarity">
    <text evidence="1">Belongs to the SEC6 family.</text>
</comment>
<protein>
    <submittedName>
        <fullName evidence="3">Uncharacterized protein</fullName>
    </submittedName>
</protein>
<sequence>MELVQCPAYRGVCWVLFPSHSPMAISSLVLDLPRTSLLARFPGTLEELEKPLVSATCNFQKHLLQGLQHDVQPLFGALSTKSWLTQDTLHPIMDKVVAFAHHLKHVTPTLAKETLQEVHRYIVREYLAQALRPRERFRGVERVNGSQKMNLDAQAISDTFQGLGSEATWLNQAIPCVAEILGESYKDDIQRHLETLIQSYPDIRFVAHLRPNQVRNESRNSKLDICSQESRWQDWGYSSVSGVPALHAQSPGFNPQKHTHTHTHTHAHTHAGLGGSGWAGNQRRVALEPSVDLRTCMRMCVRTASREAPLTPGPGTKASPSAYSRPEFRSVSGRDQSQGRGSCLRLPRSPARNKPPLNAPDFDGPEEEGFDAGVGAGSCESSEPMEIPVQRTRWLWRFQDGELLKVPGPASFLGHGCCSRLE</sequence>
<dbReference type="AlphaFoldDB" id="A0A834PVS6"/>
<comment type="caution">
    <text evidence="3">The sequence shown here is derived from an EMBL/GenBank/DDBJ whole genome shotgun (WGS) entry which is preliminary data.</text>
</comment>
<dbReference type="Gene3D" id="1.10.357.70">
    <property type="entry name" value="Exocyst complex component Sec6, C-terminal domain"/>
    <property type="match status" value="1"/>
</dbReference>